<evidence type="ECO:0000256" key="1">
    <source>
        <dbReference type="ARBA" id="ARBA00006484"/>
    </source>
</evidence>
<evidence type="ECO:0000256" key="2">
    <source>
        <dbReference type="ARBA" id="ARBA00023002"/>
    </source>
</evidence>
<dbReference type="Pfam" id="PF13561">
    <property type="entry name" value="adh_short_C2"/>
    <property type="match status" value="1"/>
</dbReference>
<accession>A0A1M4N0R3</accession>
<dbReference type="Proteomes" id="UP000184085">
    <property type="component" value="Unassembled WGS sequence"/>
</dbReference>
<dbReference type="PROSITE" id="PS00061">
    <property type="entry name" value="ADH_SHORT"/>
    <property type="match status" value="1"/>
</dbReference>
<dbReference type="SUPFAM" id="SSF51735">
    <property type="entry name" value="NAD(P)-binding Rossmann-fold domains"/>
    <property type="match status" value="1"/>
</dbReference>
<dbReference type="PANTHER" id="PTHR42760:SF115">
    <property type="entry name" value="3-OXOACYL-[ACYL-CARRIER-PROTEIN] REDUCTASE FABG"/>
    <property type="match status" value="1"/>
</dbReference>
<proteinExistence type="inferred from homology"/>
<gene>
    <name evidence="3" type="ORF">KARMA_0825</name>
</gene>
<dbReference type="NCBIfam" id="NF005309">
    <property type="entry name" value="PRK06841.1"/>
    <property type="match status" value="1"/>
</dbReference>
<name>A0A1M4N0R3_9RHOB</name>
<dbReference type="CDD" id="cd05233">
    <property type="entry name" value="SDR_c"/>
    <property type="match status" value="1"/>
</dbReference>
<sequence length="244" mass="25192">MPDFTGKSVLLTGAAGGIGTAMAEAFAQAGARLALVDREDCTDMARTLKGDGHSSWVIDLSDPDAIAEAVPRVGTAVGIDILINNAGLGVVAPAEDQTIDLWDKTHAINLRAPWLMARAALPYLKKSGAGRIVNMASQAAVVAIPEHAAYGSSKAGLVALTKVLAVEWARYGITVNAISPTVVETPMSLVGWSGEKGAQAKRDIPVGRFARPSEIAAAALYLCSAQAGIITGENLVADGGYTVR</sequence>
<dbReference type="GO" id="GO:0016616">
    <property type="term" value="F:oxidoreductase activity, acting on the CH-OH group of donors, NAD or NADP as acceptor"/>
    <property type="evidence" value="ECO:0007669"/>
    <property type="project" value="TreeGrafter"/>
</dbReference>
<keyword evidence="4" id="KW-1185">Reference proteome</keyword>
<dbReference type="EMBL" id="FMJB01000033">
    <property type="protein sequence ID" value="SCM66646.1"/>
    <property type="molecule type" value="Genomic_DNA"/>
</dbReference>
<dbReference type="RefSeq" id="WP_072704476.1">
    <property type="nucleotide sequence ID" value="NZ_FMJB01000033.1"/>
</dbReference>
<dbReference type="FunFam" id="3.40.50.720:FF:000084">
    <property type="entry name" value="Short-chain dehydrogenase reductase"/>
    <property type="match status" value="1"/>
</dbReference>
<dbReference type="InterPro" id="IPR002347">
    <property type="entry name" value="SDR_fam"/>
</dbReference>
<dbReference type="AlphaFoldDB" id="A0A1M4N0R3"/>
<evidence type="ECO:0000313" key="4">
    <source>
        <dbReference type="Proteomes" id="UP000184085"/>
    </source>
</evidence>
<dbReference type="InterPro" id="IPR036291">
    <property type="entry name" value="NAD(P)-bd_dom_sf"/>
</dbReference>
<evidence type="ECO:0000313" key="3">
    <source>
        <dbReference type="EMBL" id="SCM66646.1"/>
    </source>
</evidence>
<dbReference type="InterPro" id="IPR020904">
    <property type="entry name" value="Sc_DH/Rdtase_CS"/>
</dbReference>
<dbReference type="PRINTS" id="PR00080">
    <property type="entry name" value="SDRFAMILY"/>
</dbReference>
<dbReference type="PRINTS" id="PR00081">
    <property type="entry name" value="GDHRDH"/>
</dbReference>
<comment type="similarity">
    <text evidence="1">Belongs to the short-chain dehydrogenases/reductases (SDR) family.</text>
</comment>
<dbReference type="Gene3D" id="3.40.50.720">
    <property type="entry name" value="NAD(P)-binding Rossmann-like Domain"/>
    <property type="match status" value="1"/>
</dbReference>
<dbReference type="PANTHER" id="PTHR42760">
    <property type="entry name" value="SHORT-CHAIN DEHYDROGENASES/REDUCTASES FAMILY MEMBER"/>
    <property type="match status" value="1"/>
</dbReference>
<reference evidence="4" key="1">
    <citation type="submission" date="2016-09" db="EMBL/GenBank/DDBJ databases">
        <authorList>
            <person name="Wibberg D."/>
        </authorList>
    </citation>
    <scope>NUCLEOTIDE SEQUENCE [LARGE SCALE GENOMIC DNA]</scope>
</reference>
<organism evidence="3 4">
    <name type="scientific">Donghicola eburneus</name>
    <dbReference type="NCBI Taxonomy" id="393278"/>
    <lineage>
        <taxon>Bacteria</taxon>
        <taxon>Pseudomonadati</taxon>
        <taxon>Pseudomonadota</taxon>
        <taxon>Alphaproteobacteria</taxon>
        <taxon>Rhodobacterales</taxon>
        <taxon>Roseobacteraceae</taxon>
        <taxon>Donghicola</taxon>
    </lineage>
</organism>
<protein>
    <submittedName>
        <fullName evidence="3">Short-chain dehydrogenase</fullName>
    </submittedName>
</protein>
<keyword evidence="2" id="KW-0560">Oxidoreductase</keyword>